<sequence length="187" mass="20664">MSWIKLLGLPGYFYKRKFLIEIGGLIGKVAKLDINTDNIARGRFFRMAMYVNLDEHLALKSIHTSSGLGVRPVLPKNRPLNVSHPIAGTVKGPEKANLGKDSATFIGLGLSIGLGLNVTRPSSGWKSLPPELVDVTISNSTVGLDLSSIRRSCLRRAKSHRMLLSHRGHRSYFNERENQDGNKSFRG</sequence>
<name>A0A7J8P099_GOSRA</name>
<dbReference type="Proteomes" id="UP000593578">
    <property type="component" value="Unassembled WGS sequence"/>
</dbReference>
<evidence type="ECO:0008006" key="3">
    <source>
        <dbReference type="Google" id="ProtNLM"/>
    </source>
</evidence>
<dbReference type="EMBL" id="JABEZZ010000003">
    <property type="protein sequence ID" value="MBA0582412.1"/>
    <property type="molecule type" value="Genomic_DNA"/>
</dbReference>
<comment type="caution">
    <text evidence="1">The sequence shown here is derived from an EMBL/GenBank/DDBJ whole genome shotgun (WGS) entry which is preliminary data.</text>
</comment>
<reference evidence="1 2" key="1">
    <citation type="journal article" date="2019" name="Genome Biol. Evol.">
        <title>Insights into the evolution of the New World diploid cottons (Gossypium, subgenus Houzingenia) based on genome sequencing.</title>
        <authorList>
            <person name="Grover C.E."/>
            <person name="Arick M.A. 2nd"/>
            <person name="Thrash A."/>
            <person name="Conover J.L."/>
            <person name="Sanders W.S."/>
            <person name="Peterson D.G."/>
            <person name="Frelichowski J.E."/>
            <person name="Scheffler J.A."/>
            <person name="Scheffler B.E."/>
            <person name="Wendel J.F."/>
        </authorList>
    </citation>
    <scope>NUCLEOTIDE SEQUENCE [LARGE SCALE GENOMIC DNA]</scope>
    <source>
        <strain evidence="1">8</strain>
        <tissue evidence="1">Leaf</tissue>
    </source>
</reference>
<evidence type="ECO:0000313" key="2">
    <source>
        <dbReference type="Proteomes" id="UP000593578"/>
    </source>
</evidence>
<organism evidence="1 2">
    <name type="scientific">Gossypium raimondii</name>
    <name type="common">Peruvian cotton</name>
    <name type="synonym">Gossypium klotzschianum subsp. raimondii</name>
    <dbReference type="NCBI Taxonomy" id="29730"/>
    <lineage>
        <taxon>Eukaryota</taxon>
        <taxon>Viridiplantae</taxon>
        <taxon>Streptophyta</taxon>
        <taxon>Embryophyta</taxon>
        <taxon>Tracheophyta</taxon>
        <taxon>Spermatophyta</taxon>
        <taxon>Magnoliopsida</taxon>
        <taxon>eudicotyledons</taxon>
        <taxon>Gunneridae</taxon>
        <taxon>Pentapetalae</taxon>
        <taxon>rosids</taxon>
        <taxon>malvids</taxon>
        <taxon>Malvales</taxon>
        <taxon>Malvaceae</taxon>
        <taxon>Malvoideae</taxon>
        <taxon>Gossypium</taxon>
    </lineage>
</organism>
<gene>
    <name evidence="1" type="ORF">Gorai_024560</name>
</gene>
<dbReference type="AlphaFoldDB" id="A0A7J8P099"/>
<proteinExistence type="predicted"/>
<evidence type="ECO:0000313" key="1">
    <source>
        <dbReference type="EMBL" id="MBA0582412.1"/>
    </source>
</evidence>
<accession>A0A7J8P099</accession>
<protein>
    <recommendedName>
        <fullName evidence="3">DUF4283 domain-containing protein</fullName>
    </recommendedName>
</protein>